<feature type="compositionally biased region" description="Acidic residues" evidence="1">
    <location>
        <begin position="54"/>
        <end position="99"/>
    </location>
</feature>
<feature type="compositionally biased region" description="Basic residues" evidence="1">
    <location>
        <begin position="116"/>
        <end position="171"/>
    </location>
</feature>
<evidence type="ECO:0000256" key="1">
    <source>
        <dbReference type="SAM" id="MobiDB-lite"/>
    </source>
</evidence>
<keyword evidence="2" id="KW-0732">Signal</keyword>
<evidence type="ECO:0000313" key="3">
    <source>
        <dbReference type="EMBL" id="KAJ7380065.1"/>
    </source>
</evidence>
<accession>A0A9W9ZEX1</accession>
<feature type="signal peptide" evidence="2">
    <location>
        <begin position="1"/>
        <end position="21"/>
    </location>
</feature>
<dbReference type="AlphaFoldDB" id="A0A9W9ZEX1"/>
<dbReference type="Proteomes" id="UP001163046">
    <property type="component" value="Unassembled WGS sequence"/>
</dbReference>
<feature type="region of interest" description="Disordered" evidence="1">
    <location>
        <begin position="27"/>
        <end position="171"/>
    </location>
</feature>
<organism evidence="3 4">
    <name type="scientific">Desmophyllum pertusum</name>
    <dbReference type="NCBI Taxonomy" id="174260"/>
    <lineage>
        <taxon>Eukaryota</taxon>
        <taxon>Metazoa</taxon>
        <taxon>Cnidaria</taxon>
        <taxon>Anthozoa</taxon>
        <taxon>Hexacorallia</taxon>
        <taxon>Scleractinia</taxon>
        <taxon>Caryophylliina</taxon>
        <taxon>Caryophylliidae</taxon>
        <taxon>Desmophyllum</taxon>
    </lineage>
</organism>
<feature type="chain" id="PRO_5040834291" evidence="2">
    <location>
        <begin position="22"/>
        <end position="171"/>
    </location>
</feature>
<dbReference type="EMBL" id="MU826354">
    <property type="protein sequence ID" value="KAJ7380065.1"/>
    <property type="molecule type" value="Genomic_DNA"/>
</dbReference>
<feature type="compositionally biased region" description="Acidic residues" evidence="1">
    <location>
        <begin position="27"/>
        <end position="44"/>
    </location>
</feature>
<name>A0A9W9ZEX1_9CNID</name>
<gene>
    <name evidence="3" type="ORF">OS493_010773</name>
</gene>
<protein>
    <submittedName>
        <fullName evidence="3">Uncharacterized protein</fullName>
    </submittedName>
</protein>
<proteinExistence type="predicted"/>
<comment type="caution">
    <text evidence="3">The sequence shown here is derived from an EMBL/GenBank/DDBJ whole genome shotgun (WGS) entry which is preliminary data.</text>
</comment>
<sequence length="171" mass="19658">MKTSFVVALFCLALVAGFAIAVPLTEEDDFSPSDDFSEIQEDFAPELMTNDEPAVAEDENEDDPERELAEENDEDEEEDDYAIEEAEDDDELAEDENDLSDPIWKPYYPKHIPTPRPRRKGRPSPRRGRKGRKSVRRASGGRKRVRSRKRVRGRGRVRSRAGRRRGRGGYY</sequence>
<reference evidence="3" key="1">
    <citation type="submission" date="2023-01" db="EMBL/GenBank/DDBJ databases">
        <title>Genome assembly of the deep-sea coral Lophelia pertusa.</title>
        <authorList>
            <person name="Herrera S."/>
            <person name="Cordes E."/>
        </authorList>
    </citation>
    <scope>NUCLEOTIDE SEQUENCE</scope>
    <source>
        <strain evidence="3">USNM1676648</strain>
        <tissue evidence="3">Polyp</tissue>
    </source>
</reference>
<evidence type="ECO:0000313" key="4">
    <source>
        <dbReference type="Proteomes" id="UP001163046"/>
    </source>
</evidence>
<evidence type="ECO:0000256" key="2">
    <source>
        <dbReference type="SAM" id="SignalP"/>
    </source>
</evidence>
<keyword evidence="4" id="KW-1185">Reference proteome</keyword>